<evidence type="ECO:0000256" key="14">
    <source>
        <dbReference type="SAM" id="Phobius"/>
    </source>
</evidence>
<evidence type="ECO:0000256" key="2">
    <source>
        <dbReference type="ARBA" id="ARBA00022448"/>
    </source>
</evidence>
<dbReference type="Pfam" id="PF12796">
    <property type="entry name" value="Ank_2"/>
    <property type="match status" value="4"/>
</dbReference>
<dbReference type="PROSITE" id="PS50297">
    <property type="entry name" value="ANK_REP_REGION"/>
    <property type="match status" value="14"/>
</dbReference>
<feature type="repeat" description="ANK" evidence="12">
    <location>
        <begin position="558"/>
        <end position="590"/>
    </location>
</feature>
<dbReference type="PROSITE" id="PS50088">
    <property type="entry name" value="ANK_REPEAT"/>
    <property type="match status" value="14"/>
</dbReference>
<dbReference type="Gene3D" id="1.25.40.20">
    <property type="entry name" value="Ankyrin repeat-containing domain"/>
    <property type="match status" value="5"/>
</dbReference>
<feature type="transmembrane region" description="Helical" evidence="14">
    <location>
        <begin position="28"/>
        <end position="46"/>
    </location>
</feature>
<feature type="repeat" description="ANK" evidence="12">
    <location>
        <begin position="257"/>
        <end position="289"/>
    </location>
</feature>
<dbReference type="InterPro" id="IPR005821">
    <property type="entry name" value="Ion_trans_dom"/>
</dbReference>
<keyword evidence="3" id="KW-0716">Sensory transduction</keyword>
<keyword evidence="2" id="KW-0813">Transport</keyword>
<feature type="repeat" description="ANK" evidence="12">
    <location>
        <begin position="106"/>
        <end position="132"/>
    </location>
</feature>
<evidence type="ECO:0000256" key="11">
    <source>
        <dbReference type="ARBA" id="ARBA00023303"/>
    </source>
</evidence>
<feature type="repeat" description="ANK" evidence="12">
    <location>
        <begin position="390"/>
        <end position="415"/>
    </location>
</feature>
<evidence type="ECO:0000256" key="4">
    <source>
        <dbReference type="ARBA" id="ARBA00022692"/>
    </source>
</evidence>
<feature type="transmembrane region" description="Helical" evidence="14">
    <location>
        <begin position="811"/>
        <end position="832"/>
    </location>
</feature>
<organism evidence="16">
    <name type="scientific">Amphimedon queenslandica</name>
    <name type="common">Sponge</name>
    <dbReference type="NCBI Taxonomy" id="400682"/>
    <lineage>
        <taxon>Eukaryota</taxon>
        <taxon>Metazoa</taxon>
        <taxon>Porifera</taxon>
        <taxon>Demospongiae</taxon>
        <taxon>Heteroscleromorpha</taxon>
        <taxon>Haplosclerida</taxon>
        <taxon>Niphatidae</taxon>
        <taxon>Amphimedon</taxon>
    </lineage>
</organism>
<dbReference type="GO" id="GO:0005216">
    <property type="term" value="F:monoatomic ion channel activity"/>
    <property type="evidence" value="ECO:0007669"/>
    <property type="project" value="InterPro"/>
</dbReference>
<keyword evidence="10" id="KW-0325">Glycoprotein</keyword>
<feature type="transmembrane region" description="Helical" evidence="14">
    <location>
        <begin position="75"/>
        <end position="94"/>
    </location>
</feature>
<keyword evidence="5" id="KW-0677">Repeat</keyword>
<protein>
    <recommendedName>
        <fullName evidence="15">Ion transport domain-containing protein</fullName>
    </recommendedName>
</protein>
<feature type="repeat" description="ANK" evidence="12">
    <location>
        <begin position="323"/>
        <end position="355"/>
    </location>
</feature>
<dbReference type="PANTHER" id="PTHR47143">
    <property type="entry name" value="TRANSIENT RECEPTOR POTENTIAL CATION CHANNEL PROTEIN PAINLESS"/>
    <property type="match status" value="1"/>
</dbReference>
<feature type="transmembrane region" description="Helical" evidence="14">
    <location>
        <begin position="1045"/>
        <end position="1071"/>
    </location>
</feature>
<feature type="transmembrane region" description="Helical" evidence="14">
    <location>
        <begin position="970"/>
        <end position="992"/>
    </location>
</feature>
<keyword evidence="9 14" id="KW-0472">Membrane</keyword>
<dbReference type="OrthoDB" id="7464126at2759"/>
<evidence type="ECO:0000256" key="5">
    <source>
        <dbReference type="ARBA" id="ARBA00022737"/>
    </source>
</evidence>
<dbReference type="SUPFAM" id="SSF48403">
    <property type="entry name" value="Ankyrin repeat"/>
    <property type="match status" value="2"/>
</dbReference>
<feature type="repeat" description="ANK" evidence="12">
    <location>
        <begin position="424"/>
        <end position="456"/>
    </location>
</feature>
<evidence type="ECO:0000256" key="7">
    <source>
        <dbReference type="ARBA" id="ARBA00023043"/>
    </source>
</evidence>
<feature type="compositionally biased region" description="Gly residues" evidence="13">
    <location>
        <begin position="1229"/>
        <end position="1252"/>
    </location>
</feature>
<dbReference type="PRINTS" id="PR01415">
    <property type="entry name" value="ANKYRIN"/>
</dbReference>
<feature type="repeat" description="ANK" evidence="12">
    <location>
        <begin position="591"/>
        <end position="623"/>
    </location>
</feature>
<dbReference type="GO" id="GO:1902495">
    <property type="term" value="C:transmembrane transporter complex"/>
    <property type="evidence" value="ECO:0007669"/>
    <property type="project" value="TreeGrafter"/>
</dbReference>
<evidence type="ECO:0000256" key="1">
    <source>
        <dbReference type="ARBA" id="ARBA00004141"/>
    </source>
</evidence>
<name>A0A1X7UH36_AMPQE</name>
<feature type="repeat" description="ANK" evidence="12">
    <location>
        <begin position="491"/>
        <end position="523"/>
    </location>
</feature>
<evidence type="ECO:0000256" key="3">
    <source>
        <dbReference type="ARBA" id="ARBA00022606"/>
    </source>
</evidence>
<sequence>NNFLYFKGYAHRMIEEKHRGHDLMHAEMILILFASIGVAQVLLFLWRIKHRKSYQAITLLGMWIIPFYLCVQLSFWRMIIVWSIFSIITLFVMFKATRKKLHVNTPRSTPLHCACQAGHTEIVELLIQERANRLKSALHENDADSKIKSFFNLTDNHENIPLGLACIGGHTEIVKLLLKQKGVDVNHTNSQKRTPLAMACIRGHTEIVELLLEHGANVNVTDENELTPLGNASIPGHTEIVKLLLEHGANVNVTDKNGNTPLGNASIPGHAEVVELLLEHGADVNHLNKQKNTPLGNASIPGHAEVVELLLNHGADVNHLNKQKDAPLGIACHQGHKGIVELLLEYKADVTLTNKKGCTPLAMACIGGHKEIVELLLNQDGVDVNVTDGLKNTPLGNACLRGHTEIVELLLNHGVADINNTNIQERTPLGMACIEGHAEIVKLLLEYKADVNVTDKNGLTPLGNASIPGHTEIVKLLLEHGVDNVDHTDKDDDTPLGMACVGGHKEVVELLLKHGANVNHLNKQKCAPLVLACIGGHAEIVELLKESSKVDINVTDERERAPLCIACEEGHTEIVKLLLQHGADINVTDNNGGTALHIACSKGHKEIAKLLLKHKANVNASHKNRHTALHIACKEGYTEIVELLLEQENTDVKKRNKYGLNALDIAVEEGKEDAAMAIVTSDKWEDALRNCTEVDTIHGIRKIWCCKKRRNKVNKQFTTPMRRIIKKMPDVAKVVFEKCCKKDKPSDHPDHEIAFNYEFLDDFDEKWNQGSKYSSENHCLNILANSPSADLLKHPLAATLLDQKWNKIGRIVYYTNLFFYFLFVILLTSFALTVHPPNSNMCMAVFDNDTDTSIDCFPEERFVSQRYISIASVCLIVYSAIMIIREAFQLVLFKEEYLTSFVNFTEVPLFIFTIMFTSVHSNQCFCTQSWQWQIGVIAVFLSWIALVFSIRKLPVVGIYVVMFIKIFNNFIKVVVLALLLILAFAVPFYMMFYDPQDRAEGIRTPFITPWRTTVKAITMTVGELDMDSLLRQNNQRNAPDVQYPVVAFSLVIVFVILMPILFLNLLIGLAVGDTDEIQQSADTYRLTLRVEFTLPIEQLLRSLRSCIDKKGKRKKFSSLLGKIVAVTKTDKPNKHNFLKRKIDEIEKSIKTEPPATLIHVKNQTKSLSDEMKSLHNSVSQEVKDLHNSVSQEVKDLRNSMDQLLAIVNSMNERVGGGGGGGTEGEEKGGGGGTGAGGTEGGRGGTGARGLEE</sequence>
<evidence type="ECO:0000256" key="9">
    <source>
        <dbReference type="ARBA" id="ARBA00023136"/>
    </source>
</evidence>
<feature type="repeat" description="ANK" evidence="12">
    <location>
        <begin position="356"/>
        <end position="389"/>
    </location>
</feature>
<keyword evidence="6 14" id="KW-1133">Transmembrane helix</keyword>
<feature type="transmembrane region" description="Helical" evidence="14">
    <location>
        <begin position="53"/>
        <end position="69"/>
    </location>
</feature>
<keyword evidence="8" id="KW-0406">Ion transport</keyword>
<feature type="transmembrane region" description="Helical" evidence="14">
    <location>
        <begin position="897"/>
        <end position="918"/>
    </location>
</feature>
<keyword evidence="7 12" id="KW-0040">ANK repeat</keyword>
<dbReference type="InParanoid" id="A0A1X7UH36"/>
<accession>A0A1X7UH36</accession>
<feature type="transmembrane region" description="Helical" evidence="14">
    <location>
        <begin position="930"/>
        <end position="950"/>
    </location>
</feature>
<evidence type="ECO:0000313" key="16">
    <source>
        <dbReference type="EnsemblMetazoa" id="Aqu2.1.26778_001"/>
    </source>
</evidence>
<dbReference type="InterPro" id="IPR036770">
    <property type="entry name" value="Ankyrin_rpt-contain_sf"/>
</dbReference>
<feature type="transmembrane region" description="Helical" evidence="14">
    <location>
        <begin position="867"/>
        <end position="885"/>
    </location>
</feature>
<evidence type="ECO:0000259" key="15">
    <source>
        <dbReference type="Pfam" id="PF00520"/>
    </source>
</evidence>
<keyword evidence="4 14" id="KW-0812">Transmembrane</keyword>
<dbReference type="SMART" id="SM00248">
    <property type="entry name" value="ANK"/>
    <property type="match status" value="17"/>
</dbReference>
<dbReference type="AlphaFoldDB" id="A0A1X7UH36"/>
<feature type="repeat" description="ANK" evidence="12">
    <location>
        <begin position="290"/>
        <end position="322"/>
    </location>
</feature>
<proteinExistence type="predicted"/>
<evidence type="ECO:0000256" key="12">
    <source>
        <dbReference type="PROSITE-ProRule" id="PRU00023"/>
    </source>
</evidence>
<dbReference type="InterPro" id="IPR002110">
    <property type="entry name" value="Ankyrin_rpt"/>
</dbReference>
<keyword evidence="11" id="KW-0407">Ion channel</keyword>
<evidence type="ECO:0000256" key="13">
    <source>
        <dbReference type="SAM" id="MobiDB-lite"/>
    </source>
</evidence>
<dbReference type="Pfam" id="PF13637">
    <property type="entry name" value="Ank_4"/>
    <property type="match status" value="2"/>
</dbReference>
<dbReference type="InterPro" id="IPR052076">
    <property type="entry name" value="TRP_cation_channel"/>
</dbReference>
<comment type="subcellular location">
    <subcellularLocation>
        <location evidence="1">Membrane</location>
        <topology evidence="1">Multi-pass membrane protein</topology>
    </subcellularLocation>
</comment>
<evidence type="ECO:0000256" key="10">
    <source>
        <dbReference type="ARBA" id="ARBA00023180"/>
    </source>
</evidence>
<evidence type="ECO:0000256" key="8">
    <source>
        <dbReference type="ARBA" id="ARBA00023065"/>
    </source>
</evidence>
<reference evidence="16" key="1">
    <citation type="submission" date="2017-05" db="UniProtKB">
        <authorList>
            <consortium name="EnsemblMetazoa"/>
        </authorList>
    </citation>
    <scope>IDENTIFICATION</scope>
</reference>
<dbReference type="EnsemblMetazoa" id="Aqu2.1.26778_001">
    <property type="protein sequence ID" value="Aqu2.1.26778_001"/>
    <property type="gene ID" value="Aqu2.1.26778"/>
</dbReference>
<evidence type="ECO:0000256" key="6">
    <source>
        <dbReference type="ARBA" id="ARBA00022989"/>
    </source>
</evidence>
<dbReference type="PANTHER" id="PTHR47143:SF1">
    <property type="entry name" value="ION_TRANS DOMAIN-CONTAINING PROTEIN"/>
    <property type="match status" value="1"/>
</dbReference>
<feature type="region of interest" description="Disordered" evidence="13">
    <location>
        <begin position="1211"/>
        <end position="1252"/>
    </location>
</feature>
<dbReference type="Pfam" id="PF00520">
    <property type="entry name" value="Ion_trans"/>
    <property type="match status" value="1"/>
</dbReference>
<feature type="repeat" description="ANK" evidence="12">
    <location>
        <begin position="191"/>
        <end position="223"/>
    </location>
</feature>
<feature type="repeat" description="ANK" evidence="12">
    <location>
        <begin position="457"/>
        <end position="483"/>
    </location>
</feature>
<feature type="repeat" description="ANK" evidence="12">
    <location>
        <begin position="224"/>
        <end position="256"/>
    </location>
</feature>
<dbReference type="Pfam" id="PF00023">
    <property type="entry name" value="Ank"/>
    <property type="match status" value="2"/>
</dbReference>
<feature type="repeat" description="ANK" evidence="12">
    <location>
        <begin position="624"/>
        <end position="646"/>
    </location>
</feature>
<feature type="domain" description="Ion transport" evidence="15">
    <location>
        <begin position="819"/>
        <end position="1081"/>
    </location>
</feature>